<name>F6XMN3_CIOIN</name>
<dbReference type="GO" id="GO:0003924">
    <property type="term" value="F:GTPase activity"/>
    <property type="evidence" value="ECO:0000318"/>
    <property type="project" value="GO_Central"/>
</dbReference>
<dbReference type="HOGENOM" id="CLU_041217_10_1_1"/>
<dbReference type="SMART" id="SM00174">
    <property type="entry name" value="RHO"/>
    <property type="match status" value="1"/>
</dbReference>
<dbReference type="STRING" id="7719.ENSCINP00000005725"/>
<dbReference type="InterPro" id="IPR001806">
    <property type="entry name" value="Small_GTPase"/>
</dbReference>
<accession>F6XMN3</accession>
<reference evidence="5" key="1">
    <citation type="journal article" date="2002" name="Science">
        <title>The draft genome of Ciona intestinalis: insights into chordate and vertebrate origins.</title>
        <authorList>
            <person name="Dehal P."/>
            <person name="Satou Y."/>
            <person name="Campbell R.K."/>
            <person name="Chapman J."/>
            <person name="Degnan B."/>
            <person name="De Tomaso A."/>
            <person name="Davidson B."/>
            <person name="Di Gregorio A."/>
            <person name="Gelpke M."/>
            <person name="Goodstein D.M."/>
            <person name="Harafuji N."/>
            <person name="Hastings K.E."/>
            <person name="Ho I."/>
            <person name="Hotta K."/>
            <person name="Huang W."/>
            <person name="Kawashima T."/>
            <person name="Lemaire P."/>
            <person name="Martinez D."/>
            <person name="Meinertzhagen I.A."/>
            <person name="Necula S."/>
            <person name="Nonaka M."/>
            <person name="Putnam N."/>
            <person name="Rash S."/>
            <person name="Saiga H."/>
            <person name="Satake M."/>
            <person name="Terry A."/>
            <person name="Yamada L."/>
            <person name="Wang H.G."/>
            <person name="Awazu S."/>
            <person name="Azumi K."/>
            <person name="Boore J."/>
            <person name="Branno M."/>
            <person name="Chin-Bow S."/>
            <person name="DeSantis R."/>
            <person name="Doyle S."/>
            <person name="Francino P."/>
            <person name="Keys D.N."/>
            <person name="Haga S."/>
            <person name="Hayashi H."/>
            <person name="Hino K."/>
            <person name="Imai K.S."/>
            <person name="Inaba K."/>
            <person name="Kano S."/>
            <person name="Kobayashi K."/>
            <person name="Kobayashi M."/>
            <person name="Lee B.I."/>
            <person name="Makabe K.W."/>
            <person name="Manohar C."/>
            <person name="Matassi G."/>
            <person name="Medina M."/>
            <person name="Mochizuki Y."/>
            <person name="Mount S."/>
            <person name="Morishita T."/>
            <person name="Miura S."/>
            <person name="Nakayama A."/>
            <person name="Nishizaka S."/>
            <person name="Nomoto H."/>
            <person name="Ohta F."/>
            <person name="Oishi K."/>
            <person name="Rigoutsos I."/>
            <person name="Sano M."/>
            <person name="Sasaki A."/>
            <person name="Sasakura Y."/>
            <person name="Shoguchi E."/>
            <person name="Shin-i T."/>
            <person name="Spagnuolo A."/>
            <person name="Stainier D."/>
            <person name="Suzuki M.M."/>
            <person name="Tassy O."/>
            <person name="Takatori N."/>
            <person name="Tokuoka M."/>
            <person name="Yagi K."/>
            <person name="Yoshizaki F."/>
            <person name="Wada S."/>
            <person name="Zhang C."/>
            <person name="Hyatt P.D."/>
            <person name="Larimer F."/>
            <person name="Detter C."/>
            <person name="Doggett N."/>
            <person name="Glavina T."/>
            <person name="Hawkins T."/>
            <person name="Richardson P."/>
            <person name="Lucas S."/>
            <person name="Kohara Y."/>
            <person name="Levine M."/>
            <person name="Satoh N."/>
            <person name="Rokhsar D.S."/>
        </authorList>
    </citation>
    <scope>NUCLEOTIDE SEQUENCE [LARGE SCALE GENOMIC DNA]</scope>
</reference>
<dbReference type="Pfam" id="PF00071">
    <property type="entry name" value="Ras"/>
    <property type="match status" value="1"/>
</dbReference>
<keyword evidence="1" id="KW-0547">Nucleotide-binding</keyword>
<evidence type="ECO:0000256" key="2">
    <source>
        <dbReference type="ARBA" id="ARBA00023134"/>
    </source>
</evidence>
<dbReference type="NCBIfam" id="TIGR00231">
    <property type="entry name" value="small_GTP"/>
    <property type="match status" value="1"/>
</dbReference>
<dbReference type="PANTHER" id="PTHR47977">
    <property type="entry name" value="RAS-RELATED PROTEIN RAB"/>
    <property type="match status" value="1"/>
</dbReference>
<reference evidence="4" key="2">
    <citation type="journal article" date="2008" name="Genome Biol.">
        <title>Improved genome assembly and evidence-based global gene model set for the chordate Ciona intestinalis: new insight into intron and operon populations.</title>
        <authorList>
            <person name="Satou Y."/>
            <person name="Mineta K."/>
            <person name="Ogasawara M."/>
            <person name="Sasakura Y."/>
            <person name="Shoguchi E."/>
            <person name="Ueno K."/>
            <person name="Yamada L."/>
            <person name="Matsumoto J."/>
            <person name="Wasserscheid J."/>
            <person name="Dewar K."/>
            <person name="Wiley G.B."/>
            <person name="Macmil S.L."/>
            <person name="Roe B.A."/>
            <person name="Zeller R.W."/>
            <person name="Hastings K.E."/>
            <person name="Lemaire P."/>
            <person name="Lindquist E."/>
            <person name="Endo T."/>
            <person name="Hotta K."/>
            <person name="Inaba K."/>
        </authorList>
    </citation>
    <scope>NUCLEOTIDE SEQUENCE [LARGE SCALE GENOMIC DNA]</scope>
    <source>
        <strain evidence="4">wild type</strain>
    </source>
</reference>
<dbReference type="PROSITE" id="PS51419">
    <property type="entry name" value="RAB"/>
    <property type="match status" value="1"/>
</dbReference>
<dbReference type="GO" id="GO:0016192">
    <property type="term" value="P:vesicle-mediated transport"/>
    <property type="evidence" value="ECO:0000318"/>
    <property type="project" value="GO_Central"/>
</dbReference>
<evidence type="ECO:0000313" key="5">
    <source>
        <dbReference type="Proteomes" id="UP000008144"/>
    </source>
</evidence>
<dbReference type="InterPro" id="IPR005225">
    <property type="entry name" value="Small_GTP-bd"/>
</dbReference>
<dbReference type="FunFam" id="3.40.50.300:FF:003044">
    <property type="entry name" value="Predicted protein"/>
    <property type="match status" value="1"/>
</dbReference>
<dbReference type="GO" id="GO:0005525">
    <property type="term" value="F:GTP binding"/>
    <property type="evidence" value="ECO:0000318"/>
    <property type="project" value="GO_Central"/>
</dbReference>
<dbReference type="Proteomes" id="UP000008144">
    <property type="component" value="Chromosome 1"/>
</dbReference>
<dbReference type="CDD" id="cd00154">
    <property type="entry name" value="Rab"/>
    <property type="match status" value="1"/>
</dbReference>
<dbReference type="SMART" id="SM00177">
    <property type="entry name" value="ARF"/>
    <property type="match status" value="1"/>
</dbReference>
<evidence type="ECO:0000256" key="3">
    <source>
        <dbReference type="SAM" id="MobiDB-lite"/>
    </source>
</evidence>
<proteinExistence type="predicted"/>
<protein>
    <recommendedName>
        <fullName evidence="6">Ras and EF-hand domain-containing protein</fullName>
    </recommendedName>
</protein>
<dbReference type="PROSITE" id="PS51417">
    <property type="entry name" value="ARF"/>
    <property type="match status" value="1"/>
</dbReference>
<reference evidence="4" key="3">
    <citation type="submission" date="2025-08" db="UniProtKB">
        <authorList>
            <consortium name="Ensembl"/>
        </authorList>
    </citation>
    <scope>IDENTIFICATION</scope>
</reference>
<dbReference type="SUPFAM" id="SSF52540">
    <property type="entry name" value="P-loop containing nucleoside triphosphate hydrolases"/>
    <property type="match status" value="1"/>
</dbReference>
<dbReference type="OMA" id="RMYKVVM"/>
<dbReference type="AlphaFoldDB" id="F6XMN3"/>
<dbReference type="SMART" id="SM00175">
    <property type="entry name" value="RAB"/>
    <property type="match status" value="1"/>
</dbReference>
<dbReference type="InterPro" id="IPR050227">
    <property type="entry name" value="Rab"/>
</dbReference>
<dbReference type="PRINTS" id="PR00449">
    <property type="entry name" value="RASTRNSFRMNG"/>
</dbReference>
<keyword evidence="2" id="KW-0342">GTP-binding</keyword>
<dbReference type="SMART" id="SM00173">
    <property type="entry name" value="RAS"/>
    <property type="match status" value="1"/>
</dbReference>
<dbReference type="InParanoid" id="F6XMN3"/>
<evidence type="ECO:0000313" key="4">
    <source>
        <dbReference type="Ensembl" id="ENSCINP00000005725.3"/>
    </source>
</evidence>
<feature type="region of interest" description="Disordered" evidence="3">
    <location>
        <begin position="192"/>
        <end position="223"/>
    </location>
</feature>
<dbReference type="GeneTree" id="ENSGT00940000167998"/>
<organism evidence="4 5">
    <name type="scientific">Ciona intestinalis</name>
    <name type="common">Transparent sea squirt</name>
    <name type="synonym">Ascidia intestinalis</name>
    <dbReference type="NCBI Taxonomy" id="7719"/>
    <lineage>
        <taxon>Eukaryota</taxon>
        <taxon>Metazoa</taxon>
        <taxon>Chordata</taxon>
        <taxon>Tunicata</taxon>
        <taxon>Ascidiacea</taxon>
        <taxon>Phlebobranchia</taxon>
        <taxon>Cionidae</taxon>
        <taxon>Ciona</taxon>
    </lineage>
</organism>
<dbReference type="EMBL" id="EAAA01000098">
    <property type="status" value="NOT_ANNOTATED_CDS"/>
    <property type="molecule type" value="Genomic_DNA"/>
</dbReference>
<keyword evidence="5" id="KW-1185">Reference proteome</keyword>
<dbReference type="PROSITE" id="PS51420">
    <property type="entry name" value="RHO"/>
    <property type="match status" value="1"/>
</dbReference>
<dbReference type="PROSITE" id="PS51421">
    <property type="entry name" value="RAS"/>
    <property type="match status" value="1"/>
</dbReference>
<reference evidence="4" key="4">
    <citation type="submission" date="2025-09" db="UniProtKB">
        <authorList>
            <consortium name="Ensembl"/>
        </authorList>
    </citation>
    <scope>IDENTIFICATION</scope>
</reference>
<evidence type="ECO:0000256" key="1">
    <source>
        <dbReference type="ARBA" id="ARBA00022741"/>
    </source>
</evidence>
<evidence type="ECO:0008006" key="6">
    <source>
        <dbReference type="Google" id="ProtNLM"/>
    </source>
</evidence>
<dbReference type="Gene3D" id="3.40.50.300">
    <property type="entry name" value="P-loop containing nucleotide triphosphate hydrolases"/>
    <property type="match status" value="1"/>
</dbReference>
<dbReference type="SMART" id="SM00176">
    <property type="entry name" value="RAN"/>
    <property type="match status" value="1"/>
</dbReference>
<dbReference type="InterPro" id="IPR027417">
    <property type="entry name" value="P-loop_NTPase"/>
</dbReference>
<sequence>LVISKARKMEENGTNRVYKVILIGDSGVGKTSLLMRLCKNEFKSSMTATLGVDSHTKTITVDEKPITIQVWDTAGQERFRSIAKSYFRRADGVLLLYDCTYENSFINVRDWMSAVVEGAGRPLPTMLCGNKFDMRETSARYGKKCVSTEQGKKLAASTKSHFIETSAKLGTNVSECLNELAKLLLKAEDDEKRENRNVPSKINKPFQLTGEHPVENTSRTCCS</sequence>
<dbReference type="Ensembl" id="ENSCINT00000005725.3">
    <property type="protein sequence ID" value="ENSCINP00000005725.3"/>
    <property type="gene ID" value="ENSCING00000002803.3"/>
</dbReference>